<dbReference type="Proteomes" id="UP001519332">
    <property type="component" value="Unassembled WGS sequence"/>
</dbReference>
<sequence>MPAFIWDNGLEGMSAGIDVFKKSRDSIFPHTLAELMRMFGDFDLVEPGPACTAQWRSGGKPSRPARVRSVLHRLAIMMGRIACLGTGF</sequence>
<reference evidence="1 2" key="1">
    <citation type="submission" date="2021-03" db="EMBL/GenBank/DDBJ databases">
        <title>Sequencing the genomes of 1000 actinobacteria strains.</title>
        <authorList>
            <person name="Klenk H.-P."/>
        </authorList>
    </citation>
    <scope>NUCLEOTIDE SEQUENCE [LARGE SCALE GENOMIC DNA]</scope>
    <source>
        <strain evidence="1 2">DSM 46670</strain>
    </source>
</reference>
<dbReference type="Gene3D" id="3.40.50.150">
    <property type="entry name" value="Vaccinia Virus protein VP39"/>
    <property type="match status" value="1"/>
</dbReference>
<dbReference type="RefSeq" id="WP_209633716.1">
    <property type="nucleotide sequence ID" value="NZ_JAGINW010000001.1"/>
</dbReference>
<gene>
    <name evidence="1" type="ORF">JOF56_000361</name>
</gene>
<protein>
    <recommendedName>
        <fullName evidence="3">Tn3 transposase DDE domain-containing protein</fullName>
    </recommendedName>
</protein>
<evidence type="ECO:0008006" key="3">
    <source>
        <dbReference type="Google" id="ProtNLM"/>
    </source>
</evidence>
<organism evidence="1 2">
    <name type="scientific">Kibdelosporangium banguiense</name>
    <dbReference type="NCBI Taxonomy" id="1365924"/>
    <lineage>
        <taxon>Bacteria</taxon>
        <taxon>Bacillati</taxon>
        <taxon>Actinomycetota</taxon>
        <taxon>Actinomycetes</taxon>
        <taxon>Pseudonocardiales</taxon>
        <taxon>Pseudonocardiaceae</taxon>
        <taxon>Kibdelosporangium</taxon>
    </lineage>
</organism>
<evidence type="ECO:0000313" key="2">
    <source>
        <dbReference type="Proteomes" id="UP001519332"/>
    </source>
</evidence>
<dbReference type="InterPro" id="IPR029063">
    <property type="entry name" value="SAM-dependent_MTases_sf"/>
</dbReference>
<accession>A0ABS4T7Z4</accession>
<proteinExistence type="predicted"/>
<name>A0ABS4T7Z4_9PSEU</name>
<comment type="caution">
    <text evidence="1">The sequence shown here is derived from an EMBL/GenBank/DDBJ whole genome shotgun (WGS) entry which is preliminary data.</text>
</comment>
<dbReference type="EMBL" id="JAGINW010000001">
    <property type="protein sequence ID" value="MBP2319976.1"/>
    <property type="molecule type" value="Genomic_DNA"/>
</dbReference>
<evidence type="ECO:0000313" key="1">
    <source>
        <dbReference type="EMBL" id="MBP2319976.1"/>
    </source>
</evidence>
<keyword evidence="2" id="KW-1185">Reference proteome</keyword>